<dbReference type="AlphaFoldDB" id="A0A5N7D1I9"/>
<sequence length="97" mass="11239">MEYMLDHRFDDAQQRVVALELGSTTTWQQMRLSGPQKYLVRSTFIAKTVIHLSMKTRHWPVRISWYVSICFAYTSLHTLLYLSEIGCCTSAGTYLVS</sequence>
<keyword evidence="3" id="KW-1185">Reference proteome</keyword>
<gene>
    <name evidence="2" type="ORF">BDV37DRAFT_259745</name>
</gene>
<evidence type="ECO:0000256" key="1">
    <source>
        <dbReference type="SAM" id="Phobius"/>
    </source>
</evidence>
<protein>
    <submittedName>
        <fullName evidence="2">Uncharacterized protein</fullName>
    </submittedName>
</protein>
<evidence type="ECO:0000313" key="3">
    <source>
        <dbReference type="Proteomes" id="UP000325579"/>
    </source>
</evidence>
<dbReference type="GeneID" id="43667862"/>
<name>A0A5N7D1I9_9EURO</name>
<dbReference type="RefSeq" id="XP_031937017.1">
    <property type="nucleotide sequence ID" value="XM_032083171.1"/>
</dbReference>
<feature type="transmembrane region" description="Helical" evidence="1">
    <location>
        <begin position="63"/>
        <end position="82"/>
    </location>
</feature>
<dbReference type="EMBL" id="ML736828">
    <property type="protein sequence ID" value="KAE8399698.1"/>
    <property type="molecule type" value="Genomic_DNA"/>
</dbReference>
<keyword evidence="1" id="KW-0472">Membrane</keyword>
<evidence type="ECO:0000313" key="2">
    <source>
        <dbReference type="EMBL" id="KAE8399698.1"/>
    </source>
</evidence>
<proteinExistence type="predicted"/>
<reference evidence="2 3" key="1">
    <citation type="submission" date="2019-04" db="EMBL/GenBank/DDBJ databases">
        <authorList>
            <consortium name="DOE Joint Genome Institute"/>
            <person name="Mondo S."/>
            <person name="Kjaerbolling I."/>
            <person name="Vesth T."/>
            <person name="Frisvad J.C."/>
            <person name="Nybo J.L."/>
            <person name="Theobald S."/>
            <person name="Kildgaard S."/>
            <person name="Isbrandt T."/>
            <person name="Kuo A."/>
            <person name="Sato A."/>
            <person name="Lyhne E.K."/>
            <person name="Kogle M.E."/>
            <person name="Wiebenga A."/>
            <person name="Kun R.S."/>
            <person name="Lubbers R.J."/>
            <person name="Makela M.R."/>
            <person name="Barry K."/>
            <person name="Chovatia M."/>
            <person name="Clum A."/>
            <person name="Daum C."/>
            <person name="Haridas S."/>
            <person name="He G."/>
            <person name="LaButti K."/>
            <person name="Lipzen A."/>
            <person name="Riley R."/>
            <person name="Salamov A."/>
            <person name="Simmons B.A."/>
            <person name="Magnuson J.K."/>
            <person name="Henrissat B."/>
            <person name="Mortensen U.H."/>
            <person name="Larsen T.O."/>
            <person name="Devries R.P."/>
            <person name="Grigoriev I.V."/>
            <person name="Machida M."/>
            <person name="Baker S.E."/>
            <person name="Andersen M.R."/>
            <person name="Cantor M.N."/>
            <person name="Hua S.X."/>
        </authorList>
    </citation>
    <scope>NUCLEOTIDE SEQUENCE [LARGE SCALE GENOMIC DNA]</scope>
    <source>
        <strain evidence="2 3">CBS 119388</strain>
    </source>
</reference>
<dbReference type="Proteomes" id="UP000325579">
    <property type="component" value="Unassembled WGS sequence"/>
</dbReference>
<accession>A0A5N7D1I9</accession>
<organism evidence="2 3">
    <name type="scientific">Aspergillus pseudonomiae</name>
    <dbReference type="NCBI Taxonomy" id="1506151"/>
    <lineage>
        <taxon>Eukaryota</taxon>
        <taxon>Fungi</taxon>
        <taxon>Dikarya</taxon>
        <taxon>Ascomycota</taxon>
        <taxon>Pezizomycotina</taxon>
        <taxon>Eurotiomycetes</taxon>
        <taxon>Eurotiomycetidae</taxon>
        <taxon>Eurotiales</taxon>
        <taxon>Aspergillaceae</taxon>
        <taxon>Aspergillus</taxon>
        <taxon>Aspergillus subgen. Circumdati</taxon>
    </lineage>
</organism>
<keyword evidence="1" id="KW-0812">Transmembrane</keyword>
<keyword evidence="1" id="KW-1133">Transmembrane helix</keyword>